<proteinExistence type="predicted"/>
<dbReference type="EC" id="1.1.1.1" evidence="2"/>
<dbReference type="GO" id="GO:1990002">
    <property type="term" value="F:methylglyoxal reductase (NADPH) (acetol producing) activity"/>
    <property type="evidence" value="ECO:0007669"/>
    <property type="project" value="TreeGrafter"/>
</dbReference>
<dbReference type="Gene3D" id="1.20.1090.10">
    <property type="entry name" value="Dehydroquinate synthase-like - alpha domain"/>
    <property type="match status" value="1"/>
</dbReference>
<evidence type="ECO:0000313" key="3">
    <source>
        <dbReference type="Proteomes" id="UP000824041"/>
    </source>
</evidence>
<dbReference type="InterPro" id="IPR056798">
    <property type="entry name" value="ADH_Fe_C"/>
</dbReference>
<dbReference type="GO" id="GO:0008106">
    <property type="term" value="F:alcohol dehydrogenase (NADP+) activity"/>
    <property type="evidence" value="ECO:0007669"/>
    <property type="project" value="TreeGrafter"/>
</dbReference>
<protein>
    <submittedName>
        <fullName evidence="2">Iron-containing alcohol dehydrogenase</fullName>
        <ecNumber evidence="2">1.1.1.1</ecNumber>
    </submittedName>
</protein>
<gene>
    <name evidence="2" type="ORF">IAA21_02595</name>
</gene>
<dbReference type="PANTHER" id="PTHR43633">
    <property type="entry name" value="ALCOHOL DEHYDROGENASE YQHD"/>
    <property type="match status" value="1"/>
</dbReference>
<comment type="caution">
    <text evidence="2">The sequence shown here is derived from an EMBL/GenBank/DDBJ whole genome shotgun (WGS) entry which is preliminary data.</text>
</comment>
<dbReference type="EMBL" id="DXBU01000031">
    <property type="protein sequence ID" value="HIZ21674.1"/>
    <property type="molecule type" value="Genomic_DNA"/>
</dbReference>
<dbReference type="GO" id="GO:1990362">
    <property type="term" value="F:butanol dehydrogenase (NAD+) activity"/>
    <property type="evidence" value="ECO:0007669"/>
    <property type="project" value="InterPro"/>
</dbReference>
<dbReference type="PANTHER" id="PTHR43633:SF1">
    <property type="entry name" value="ALCOHOL DEHYDROGENASE YQHD"/>
    <property type="match status" value="1"/>
</dbReference>
<evidence type="ECO:0000259" key="1">
    <source>
        <dbReference type="Pfam" id="PF25137"/>
    </source>
</evidence>
<dbReference type="GO" id="GO:0005829">
    <property type="term" value="C:cytosol"/>
    <property type="evidence" value="ECO:0007669"/>
    <property type="project" value="TreeGrafter"/>
</dbReference>
<keyword evidence="2" id="KW-0560">Oxidoreductase</keyword>
<dbReference type="AlphaFoldDB" id="A0A9D2ISM7"/>
<feature type="non-terminal residue" evidence="2">
    <location>
        <position position="1"/>
    </location>
</feature>
<dbReference type="Proteomes" id="UP000824041">
    <property type="component" value="Unassembled WGS sequence"/>
</dbReference>
<evidence type="ECO:0000313" key="2">
    <source>
        <dbReference type="EMBL" id="HIZ21674.1"/>
    </source>
</evidence>
<organism evidence="2 3">
    <name type="scientific">Candidatus Blautia faecigallinarum</name>
    <dbReference type="NCBI Taxonomy" id="2838488"/>
    <lineage>
        <taxon>Bacteria</taxon>
        <taxon>Bacillati</taxon>
        <taxon>Bacillota</taxon>
        <taxon>Clostridia</taxon>
        <taxon>Lachnospirales</taxon>
        <taxon>Lachnospiraceae</taxon>
        <taxon>Blautia</taxon>
    </lineage>
</organism>
<name>A0A9D2ISM7_9FIRM</name>
<feature type="domain" description="Fe-containing alcohol dehydrogenase-like C-terminal" evidence="1">
    <location>
        <begin position="2"/>
        <end position="155"/>
    </location>
</feature>
<reference evidence="2" key="1">
    <citation type="journal article" date="2021" name="PeerJ">
        <title>Extensive microbial diversity within the chicken gut microbiome revealed by metagenomics and culture.</title>
        <authorList>
            <person name="Gilroy R."/>
            <person name="Ravi A."/>
            <person name="Getino M."/>
            <person name="Pursley I."/>
            <person name="Horton D.L."/>
            <person name="Alikhan N.F."/>
            <person name="Baker D."/>
            <person name="Gharbi K."/>
            <person name="Hall N."/>
            <person name="Watson M."/>
            <person name="Adriaenssens E.M."/>
            <person name="Foster-Nyarko E."/>
            <person name="Jarju S."/>
            <person name="Secka A."/>
            <person name="Antonio M."/>
            <person name="Oren A."/>
            <person name="Chaudhuri R.R."/>
            <person name="La Ragione R."/>
            <person name="Hildebrand F."/>
            <person name="Pallen M.J."/>
        </authorList>
    </citation>
    <scope>NUCLEOTIDE SEQUENCE</scope>
    <source>
        <strain evidence="2">14324</strain>
    </source>
</reference>
<reference evidence="2" key="2">
    <citation type="submission" date="2021-04" db="EMBL/GenBank/DDBJ databases">
        <authorList>
            <person name="Gilroy R."/>
        </authorList>
    </citation>
    <scope>NUCLEOTIDE SEQUENCE</scope>
    <source>
        <strain evidence="2">14324</strain>
    </source>
</reference>
<dbReference type="SUPFAM" id="SSF56796">
    <property type="entry name" value="Dehydroquinate synthase-like"/>
    <property type="match status" value="1"/>
</dbReference>
<accession>A0A9D2ISM7</accession>
<dbReference type="Pfam" id="PF25137">
    <property type="entry name" value="ADH_Fe_C"/>
    <property type="match status" value="1"/>
</dbReference>
<sequence length="157" mass="17916">IDDLQNIYARANLCVIASWALNGFLENGTGRIPVCHALEHQISGYYDIPHAQGMAVIVPKWLRYAAERGCEEQIAEFGKAVFDIKDRKIKQQMAIEAVDRLEYFLYTELMLPSSLREFGITEEYFREMAEHVCHGGKITGIYDLNSEDLINILNNCL</sequence>
<dbReference type="InterPro" id="IPR044731">
    <property type="entry name" value="BDH-like"/>
</dbReference>